<evidence type="ECO:0000256" key="4">
    <source>
        <dbReference type="ARBA" id="ARBA00022729"/>
    </source>
</evidence>
<keyword evidence="8" id="KW-1185">Reference proteome</keyword>
<dbReference type="InterPro" id="IPR000758">
    <property type="entry name" value="Enterovir_OMP"/>
</dbReference>
<dbReference type="InterPro" id="IPR011250">
    <property type="entry name" value="OMP/PagP_B-barrel"/>
</dbReference>
<comment type="subcellular location">
    <subcellularLocation>
        <location evidence="1">Membrane</location>
        <topology evidence="1">Multi-pass membrane protein</topology>
    </subcellularLocation>
</comment>
<evidence type="ECO:0000313" key="7">
    <source>
        <dbReference type="EMBL" id="WBG92580.1"/>
    </source>
</evidence>
<evidence type="ECO:0000256" key="3">
    <source>
        <dbReference type="ARBA" id="ARBA00022692"/>
    </source>
</evidence>
<keyword evidence="2" id="KW-1134">Transmembrane beta strand</keyword>
<evidence type="ECO:0000256" key="1">
    <source>
        <dbReference type="ARBA" id="ARBA00004141"/>
    </source>
</evidence>
<evidence type="ECO:0000256" key="2">
    <source>
        <dbReference type="ARBA" id="ARBA00022452"/>
    </source>
</evidence>
<dbReference type="GO" id="GO:0016020">
    <property type="term" value="C:membrane"/>
    <property type="evidence" value="ECO:0007669"/>
    <property type="project" value="UniProtKB-SubCell"/>
</dbReference>
<dbReference type="PANTHER" id="PTHR35892">
    <property type="entry name" value="OUTER MEMBRANE PROTEIN PAGN-RELATED"/>
    <property type="match status" value="1"/>
</dbReference>
<keyword evidence="4 6" id="KW-0732">Signal</keyword>
<dbReference type="GO" id="GO:0044384">
    <property type="term" value="C:host outer membrane"/>
    <property type="evidence" value="ECO:0007669"/>
    <property type="project" value="InterPro"/>
</dbReference>
<reference evidence="7 8" key="1">
    <citation type="journal article" date="2022" name="J Glob Antimicrob Resist">
        <title>First complete genome of a multidrug resistant strain of the novel human pathogen Kalamiella piersonii (GABEKP28) identified in human saliva.</title>
        <authorList>
            <person name="McDonagh F."/>
            <person name="Singh N.K."/>
            <person name="Venkateswaran K."/>
            <person name="Lonappan A.M."/>
            <person name="Hallahan B."/>
            <person name="Tuohy A."/>
            <person name="Burke L."/>
            <person name="Kovarova A."/>
            <person name="Miliotis G."/>
        </authorList>
    </citation>
    <scope>NUCLEOTIDE SEQUENCE [LARGE SCALE GENOMIC DNA]</scope>
    <source>
        <strain evidence="7 8">GABEKP28</strain>
    </source>
</reference>
<evidence type="ECO:0000256" key="5">
    <source>
        <dbReference type="ARBA" id="ARBA00023136"/>
    </source>
</evidence>
<dbReference type="Proteomes" id="UP001211544">
    <property type="component" value="Chromosome"/>
</dbReference>
<dbReference type="AlphaFoldDB" id="A0AAJ5QPI8"/>
<dbReference type="PANTHER" id="PTHR35892:SF2">
    <property type="entry name" value="OUTER MEMBRANE PROTEIN PAGN"/>
    <property type="match status" value="1"/>
</dbReference>
<sequence>MKKSVFVSLVMLALGANVNAYADKHTFTLGYAQSKIQDFKDINGINLKYRYEWDSPLSLIGSLTWMSGSGSYTPDIDSMDRFDSHAKVKYYSLSVGPAWRFSQYISLYGLLGVNYNKVDYREGWYNYEGRYVYMGETRLKENKTSLMYGAGVQINPVENLAIDIGYEGSRLDVADKNMSINGFNVNLGYSF</sequence>
<feature type="chain" id="PRO_5042530787" evidence="6">
    <location>
        <begin position="23"/>
        <end position="191"/>
    </location>
</feature>
<keyword evidence="3" id="KW-0812">Transmembrane</keyword>
<protein>
    <submittedName>
        <fullName evidence="7">Ail/Lom family outer membrane beta-barrel protein</fullName>
    </submittedName>
</protein>
<dbReference type="PROSITE" id="PS00694">
    <property type="entry name" value="ENT_VIR_OMP_1"/>
    <property type="match status" value="1"/>
</dbReference>
<dbReference type="Gene3D" id="2.40.160.20">
    <property type="match status" value="1"/>
</dbReference>
<dbReference type="InterPro" id="IPR051723">
    <property type="entry name" value="Bact_OM_Invasion-Related"/>
</dbReference>
<dbReference type="KEGG" id="kpie:N5580_08725"/>
<dbReference type="EMBL" id="CP104758">
    <property type="protein sequence ID" value="WBG92580.1"/>
    <property type="molecule type" value="Genomic_DNA"/>
</dbReference>
<proteinExistence type="predicted"/>
<gene>
    <name evidence="7" type="ORF">N5580_08725</name>
</gene>
<dbReference type="PRINTS" id="PR00316">
    <property type="entry name" value="ENTEROVIROMP"/>
</dbReference>
<dbReference type="SUPFAM" id="SSF56925">
    <property type="entry name" value="OMPA-like"/>
    <property type="match status" value="1"/>
</dbReference>
<feature type="signal peptide" evidence="6">
    <location>
        <begin position="1"/>
        <end position="22"/>
    </location>
</feature>
<keyword evidence="5" id="KW-0472">Membrane</keyword>
<accession>A0AAJ5QPI8</accession>
<organism evidence="7 8">
    <name type="scientific">Pantoea piersonii</name>
    <dbReference type="NCBI Taxonomy" id="2364647"/>
    <lineage>
        <taxon>Bacteria</taxon>
        <taxon>Pseudomonadati</taxon>
        <taxon>Pseudomonadota</taxon>
        <taxon>Gammaproteobacteria</taxon>
        <taxon>Enterobacterales</taxon>
        <taxon>Erwiniaceae</taxon>
        <taxon>Pantoea</taxon>
    </lineage>
</organism>
<evidence type="ECO:0000313" key="8">
    <source>
        <dbReference type="Proteomes" id="UP001211544"/>
    </source>
</evidence>
<evidence type="ECO:0000256" key="6">
    <source>
        <dbReference type="SAM" id="SignalP"/>
    </source>
</evidence>
<dbReference type="RefSeq" id="WP_269950259.1">
    <property type="nucleotide sequence ID" value="NZ_CP104758.1"/>
</dbReference>
<dbReference type="Pfam" id="PF06316">
    <property type="entry name" value="Ail_Lom"/>
    <property type="match status" value="1"/>
</dbReference>
<name>A0AAJ5QPI8_9GAMM</name>